<accession>A0A8S1ITS9</accession>
<evidence type="ECO:0000256" key="5">
    <source>
        <dbReference type="ARBA" id="ARBA00022692"/>
    </source>
</evidence>
<keyword evidence="7 14" id="KW-1133">Transmembrane helix</keyword>
<dbReference type="SUPFAM" id="SSF48403">
    <property type="entry name" value="Ankyrin repeat"/>
    <property type="match status" value="1"/>
</dbReference>
<protein>
    <recommendedName>
        <fullName evidence="14">S-acyltransferase</fullName>
        <ecNumber evidence="14">2.3.1.225</ecNumber>
    </recommendedName>
    <alternativeName>
        <fullName evidence="14">Palmitoyltransferase</fullName>
    </alternativeName>
</protein>
<dbReference type="EC" id="2.3.1.225" evidence="14"/>
<evidence type="ECO:0000256" key="12">
    <source>
        <dbReference type="ARBA" id="ARBA00048048"/>
    </source>
</evidence>
<evidence type="ECO:0000259" key="15">
    <source>
        <dbReference type="Pfam" id="PF01529"/>
    </source>
</evidence>
<keyword evidence="11" id="KW-0449">Lipoprotein</keyword>
<feature type="transmembrane region" description="Helical" evidence="14">
    <location>
        <begin position="271"/>
        <end position="289"/>
    </location>
</feature>
<evidence type="ECO:0000256" key="4">
    <source>
        <dbReference type="ARBA" id="ARBA00022679"/>
    </source>
</evidence>
<keyword evidence="14" id="KW-0012">Acyltransferase</keyword>
<dbReference type="PROSITE" id="PS50297">
    <property type="entry name" value="ANK_REP_REGION"/>
    <property type="match status" value="4"/>
</dbReference>
<evidence type="ECO:0000256" key="7">
    <source>
        <dbReference type="ARBA" id="ARBA00022989"/>
    </source>
</evidence>
<dbReference type="PANTHER" id="PTHR24161">
    <property type="entry name" value="ANK_REP_REGION DOMAIN-CONTAINING PROTEIN-RELATED"/>
    <property type="match status" value="1"/>
</dbReference>
<dbReference type="AlphaFoldDB" id="A0A8S1ITS9"/>
<dbReference type="PROSITE" id="PS50216">
    <property type="entry name" value="DHHC"/>
    <property type="match status" value="1"/>
</dbReference>
<feature type="repeat" description="ANK" evidence="13">
    <location>
        <begin position="91"/>
        <end position="123"/>
    </location>
</feature>
<feature type="domain" description="Palmitoyltransferase DHHC" evidence="15">
    <location>
        <begin position="372"/>
        <end position="499"/>
    </location>
</feature>
<dbReference type="PROSITE" id="PS50088">
    <property type="entry name" value="ANK_REPEAT"/>
    <property type="match status" value="4"/>
</dbReference>
<evidence type="ECO:0000256" key="8">
    <source>
        <dbReference type="ARBA" id="ARBA00023034"/>
    </source>
</evidence>
<reference evidence="16" key="1">
    <citation type="submission" date="2020-12" db="EMBL/GenBank/DDBJ databases">
        <authorList>
            <person name="Iha C."/>
        </authorList>
    </citation>
    <scope>NUCLEOTIDE SEQUENCE</scope>
</reference>
<keyword evidence="9 13" id="KW-0040">ANK repeat</keyword>
<dbReference type="EMBL" id="CAJHUC010000640">
    <property type="protein sequence ID" value="CAD7697307.1"/>
    <property type="molecule type" value="Genomic_DNA"/>
</dbReference>
<comment type="caution">
    <text evidence="16">The sequence shown here is derived from an EMBL/GenBank/DDBJ whole genome shotgun (WGS) entry which is preliminary data.</text>
</comment>
<feature type="repeat" description="ANK" evidence="13">
    <location>
        <begin position="158"/>
        <end position="190"/>
    </location>
</feature>
<feature type="transmembrane region" description="Helical" evidence="14">
    <location>
        <begin position="301"/>
        <end position="324"/>
    </location>
</feature>
<keyword evidence="5 14" id="KW-0812">Transmembrane</keyword>
<dbReference type="InterPro" id="IPR002110">
    <property type="entry name" value="Ankyrin_rpt"/>
</dbReference>
<evidence type="ECO:0000256" key="11">
    <source>
        <dbReference type="ARBA" id="ARBA00023288"/>
    </source>
</evidence>
<keyword evidence="17" id="KW-1185">Reference proteome</keyword>
<dbReference type="Gene3D" id="1.25.40.20">
    <property type="entry name" value="Ankyrin repeat-containing domain"/>
    <property type="match status" value="2"/>
</dbReference>
<evidence type="ECO:0000256" key="2">
    <source>
        <dbReference type="ARBA" id="ARBA00004394"/>
    </source>
</evidence>
<dbReference type="GO" id="GO:0019706">
    <property type="term" value="F:protein-cysteine S-palmitoyltransferase activity"/>
    <property type="evidence" value="ECO:0007669"/>
    <property type="project" value="UniProtKB-EC"/>
</dbReference>
<organism evidence="16 17">
    <name type="scientific">Ostreobium quekettii</name>
    <dbReference type="NCBI Taxonomy" id="121088"/>
    <lineage>
        <taxon>Eukaryota</taxon>
        <taxon>Viridiplantae</taxon>
        <taxon>Chlorophyta</taxon>
        <taxon>core chlorophytes</taxon>
        <taxon>Ulvophyceae</taxon>
        <taxon>TCBD clade</taxon>
        <taxon>Bryopsidales</taxon>
        <taxon>Ostreobineae</taxon>
        <taxon>Ostreobiaceae</taxon>
        <taxon>Ostreobium</taxon>
    </lineage>
</organism>
<proteinExistence type="inferred from homology"/>
<evidence type="ECO:0000256" key="9">
    <source>
        <dbReference type="ARBA" id="ARBA00023043"/>
    </source>
</evidence>
<comment type="catalytic activity">
    <reaction evidence="12 14">
        <text>L-cysteinyl-[protein] + hexadecanoyl-CoA = S-hexadecanoyl-L-cysteinyl-[protein] + CoA</text>
        <dbReference type="Rhea" id="RHEA:36683"/>
        <dbReference type="Rhea" id="RHEA-COMP:10131"/>
        <dbReference type="Rhea" id="RHEA-COMP:11032"/>
        <dbReference type="ChEBI" id="CHEBI:29950"/>
        <dbReference type="ChEBI" id="CHEBI:57287"/>
        <dbReference type="ChEBI" id="CHEBI:57379"/>
        <dbReference type="ChEBI" id="CHEBI:74151"/>
        <dbReference type="EC" id="2.3.1.225"/>
    </reaction>
</comment>
<keyword evidence="10 14" id="KW-0472">Membrane</keyword>
<comment type="subcellular location">
    <subcellularLocation>
        <location evidence="1">Endomembrane system</location>
        <topology evidence="1">Multi-pass membrane protein</topology>
    </subcellularLocation>
    <subcellularLocation>
        <location evidence="2">Golgi apparatus membrane</location>
    </subcellularLocation>
</comment>
<dbReference type="Proteomes" id="UP000708148">
    <property type="component" value="Unassembled WGS sequence"/>
</dbReference>
<dbReference type="OrthoDB" id="331948at2759"/>
<dbReference type="Pfam" id="PF12796">
    <property type="entry name" value="Ank_2"/>
    <property type="match status" value="2"/>
</dbReference>
<dbReference type="Pfam" id="PF01529">
    <property type="entry name" value="DHHC"/>
    <property type="match status" value="1"/>
</dbReference>
<evidence type="ECO:0000313" key="17">
    <source>
        <dbReference type="Proteomes" id="UP000708148"/>
    </source>
</evidence>
<keyword evidence="4 14" id="KW-0808">Transferase</keyword>
<dbReference type="InterPro" id="IPR001594">
    <property type="entry name" value="Palmitoyltrfase_DHHC"/>
</dbReference>
<dbReference type="GO" id="GO:0000139">
    <property type="term" value="C:Golgi membrane"/>
    <property type="evidence" value="ECO:0007669"/>
    <property type="project" value="UniProtKB-SubCell"/>
</dbReference>
<dbReference type="InterPro" id="IPR036770">
    <property type="entry name" value="Ankyrin_rpt-contain_sf"/>
</dbReference>
<dbReference type="SMART" id="SM00248">
    <property type="entry name" value="ANK"/>
    <property type="match status" value="6"/>
</dbReference>
<feature type="transmembrane region" description="Helical" evidence="14">
    <location>
        <begin position="458"/>
        <end position="481"/>
    </location>
</feature>
<feature type="repeat" description="ANK" evidence="13">
    <location>
        <begin position="191"/>
        <end position="216"/>
    </location>
</feature>
<feature type="transmembrane region" description="Helical" evidence="14">
    <location>
        <begin position="417"/>
        <end position="438"/>
    </location>
</feature>
<comment type="similarity">
    <text evidence="3 14">Belongs to the DHHC palmitoyltransferase family.</text>
</comment>
<evidence type="ECO:0000256" key="14">
    <source>
        <dbReference type="RuleBase" id="RU079119"/>
    </source>
</evidence>
<name>A0A8S1ITS9_9CHLO</name>
<evidence type="ECO:0000256" key="1">
    <source>
        <dbReference type="ARBA" id="ARBA00004127"/>
    </source>
</evidence>
<evidence type="ECO:0000256" key="6">
    <source>
        <dbReference type="ARBA" id="ARBA00022737"/>
    </source>
</evidence>
<comment type="domain">
    <text evidence="14">The DHHC domain is required for palmitoyltransferase activity.</text>
</comment>
<sequence>MDGACCDDAPPQGASATAEVAEAEVVDSAWKACAYGDFEKLREFVSSDPECVNRPDEQGYTPLQWAALNNRVSVASFLLERGAVPNNADLSGQTPLHWSAVRGALGVAEILLRAGARPDLKDNRGYTVWHVAAQYGQTSVIYHLALKWNMDVGVTDNDGRTPMHWAAYKGFADTIRLLLVLGASVSAVDKEGCTPLHWAAIRGKSEAATVLLQGGSKSVLSLQDALGSTPAQLAIDRGHRYLALYLQEQHQNQRRKGICWKNSALDKFVDLQLAPVIWILIITLMLVFVKKVVWTPTLETVPVGMAFWAWLGVVLSAIGLFFLYKTTTANPGFIPVGCGRDSRDQKDLSGGEDVENLYRNLDSPVLWSGNWQQLCVTCKIVRPLRAKHCPMTNRCIEVFDHYCPWVGNAVGKGNRHYFLIFLWLELAAMVIGAIIAFVRLRQGVSMPHGHGSMGKSPWMGWVIGFLAVDVFVGISVAALAVTQASQIFRNLTTNEMANWYRYKYLKGANGAFRNPFDRGCFSNCRETCLPSLTPKAPVSLEDLEMQPCLGAERGTRL</sequence>
<evidence type="ECO:0000256" key="13">
    <source>
        <dbReference type="PROSITE-ProRule" id="PRU00023"/>
    </source>
</evidence>
<gene>
    <name evidence="16" type="ORF">OSTQU699_LOCUS2668</name>
</gene>
<dbReference type="FunFam" id="1.25.40.20:FF:000300">
    <property type="entry name" value="S-acyltransferase"/>
    <property type="match status" value="1"/>
</dbReference>
<keyword evidence="8" id="KW-0333">Golgi apparatus</keyword>
<feature type="repeat" description="ANK" evidence="13">
    <location>
        <begin position="58"/>
        <end position="90"/>
    </location>
</feature>
<keyword evidence="6" id="KW-0677">Repeat</keyword>
<dbReference type="PANTHER" id="PTHR24161:SF17">
    <property type="entry name" value="PALMITOYLTRANSFERASE"/>
    <property type="match status" value="1"/>
</dbReference>
<evidence type="ECO:0000313" key="16">
    <source>
        <dbReference type="EMBL" id="CAD7697307.1"/>
    </source>
</evidence>
<evidence type="ECO:0000256" key="10">
    <source>
        <dbReference type="ARBA" id="ARBA00023136"/>
    </source>
</evidence>
<evidence type="ECO:0000256" key="3">
    <source>
        <dbReference type="ARBA" id="ARBA00008574"/>
    </source>
</evidence>